<gene>
    <name evidence="2" type="ORF">DW075_05040</name>
</gene>
<accession>A0A415G013</accession>
<reference evidence="2 3" key="1">
    <citation type="submission" date="2018-08" db="EMBL/GenBank/DDBJ databases">
        <title>A genome reference for cultivated species of the human gut microbiota.</title>
        <authorList>
            <person name="Zou Y."/>
            <person name="Xue W."/>
            <person name="Luo G."/>
        </authorList>
    </citation>
    <scope>NUCLEOTIDE SEQUENCE [LARGE SCALE GENOMIC DNA]</scope>
    <source>
        <strain evidence="2 3">AF46-11NS</strain>
    </source>
</reference>
<dbReference type="Proteomes" id="UP000285503">
    <property type="component" value="Unassembled WGS sequence"/>
</dbReference>
<organism evidence="2 3">
    <name type="scientific">Bacteroides xylanisolvens</name>
    <dbReference type="NCBI Taxonomy" id="371601"/>
    <lineage>
        <taxon>Bacteria</taxon>
        <taxon>Pseudomonadati</taxon>
        <taxon>Bacteroidota</taxon>
        <taxon>Bacteroidia</taxon>
        <taxon>Bacteroidales</taxon>
        <taxon>Bacteroidaceae</taxon>
        <taxon>Bacteroides</taxon>
    </lineage>
</organism>
<keyword evidence="1" id="KW-0175">Coiled coil</keyword>
<proteinExistence type="predicted"/>
<evidence type="ECO:0000256" key="1">
    <source>
        <dbReference type="SAM" id="Coils"/>
    </source>
</evidence>
<protein>
    <submittedName>
        <fullName evidence="2">Uncharacterized protein</fullName>
    </submittedName>
</protein>
<evidence type="ECO:0000313" key="2">
    <source>
        <dbReference type="EMBL" id="RHK28802.1"/>
    </source>
</evidence>
<sequence>MEDIKPIDKFTLDKYVKEEDDLLEYVEMLGCKCHPDYDFIRVKKEIEDKAETNETEVATEQQAAAEEEEETKYVFMGTTVTQEFKKRYNAKVLNAHYTFEKYIQYEDIQNTLEALDIDREKFWYLLLFVSDYIYGSCLEGIKVKETSRVLVEKLMQQLGKNIGNSGCILSFIKPMTLTLKLQEKHRSIEIDDPISLAYIYLVYEAGKDYFSNDKPTRFDTQGIDRKGKDRKGKDTEYKTILVAMFYKLLKSFFKLLPKTNTSKSAKAYSTVSLNKTLLISRLVYLTNLSKDKRYTGVDEKNSKLCPNFIKDQIKSYKDYEILRANKFYK</sequence>
<evidence type="ECO:0000313" key="3">
    <source>
        <dbReference type="Proteomes" id="UP000285503"/>
    </source>
</evidence>
<comment type="caution">
    <text evidence="2">The sequence shown here is derived from an EMBL/GenBank/DDBJ whole genome shotgun (WGS) entry which is preliminary data.</text>
</comment>
<dbReference type="EMBL" id="QRNE01000016">
    <property type="protein sequence ID" value="RHK28802.1"/>
    <property type="molecule type" value="Genomic_DNA"/>
</dbReference>
<feature type="coiled-coil region" evidence="1">
    <location>
        <begin position="43"/>
        <end position="70"/>
    </location>
</feature>
<dbReference type="AlphaFoldDB" id="A0A415G013"/>
<name>A0A415G013_9BACE</name>